<dbReference type="Proteomes" id="UP000728185">
    <property type="component" value="Unassembled WGS sequence"/>
</dbReference>
<feature type="compositionally biased region" description="Basic and acidic residues" evidence="1">
    <location>
        <begin position="1043"/>
        <end position="1056"/>
    </location>
</feature>
<feature type="region of interest" description="Disordered" evidence="1">
    <location>
        <begin position="293"/>
        <end position="363"/>
    </location>
</feature>
<proteinExistence type="predicted"/>
<feature type="region of interest" description="Disordered" evidence="1">
    <location>
        <begin position="430"/>
        <end position="482"/>
    </location>
</feature>
<feature type="compositionally biased region" description="Basic residues" evidence="1">
    <location>
        <begin position="434"/>
        <end position="447"/>
    </location>
</feature>
<feature type="compositionally biased region" description="Low complexity" evidence="1">
    <location>
        <begin position="946"/>
        <end position="968"/>
    </location>
</feature>
<organism evidence="2 3">
    <name type="scientific">Fasciolopsis buskii</name>
    <dbReference type="NCBI Taxonomy" id="27845"/>
    <lineage>
        <taxon>Eukaryota</taxon>
        <taxon>Metazoa</taxon>
        <taxon>Spiralia</taxon>
        <taxon>Lophotrochozoa</taxon>
        <taxon>Platyhelminthes</taxon>
        <taxon>Trematoda</taxon>
        <taxon>Digenea</taxon>
        <taxon>Plagiorchiida</taxon>
        <taxon>Echinostomata</taxon>
        <taxon>Echinostomatoidea</taxon>
        <taxon>Fasciolidae</taxon>
        <taxon>Fasciolopsis</taxon>
    </lineage>
</organism>
<feature type="compositionally biased region" description="Polar residues" evidence="1">
    <location>
        <begin position="703"/>
        <end position="719"/>
    </location>
</feature>
<protein>
    <submittedName>
        <fullName evidence="2">Protein ENL</fullName>
    </submittedName>
</protein>
<feature type="compositionally biased region" description="Polar residues" evidence="1">
    <location>
        <begin position="170"/>
        <end position="187"/>
    </location>
</feature>
<feature type="compositionally biased region" description="Polar residues" evidence="1">
    <location>
        <begin position="256"/>
        <end position="274"/>
    </location>
</feature>
<feature type="compositionally biased region" description="Pro residues" evidence="1">
    <location>
        <begin position="85"/>
        <end position="118"/>
    </location>
</feature>
<name>A0A8E0VJ91_9TREM</name>
<feature type="region of interest" description="Disordered" evidence="1">
    <location>
        <begin position="170"/>
        <end position="276"/>
    </location>
</feature>
<feature type="compositionally biased region" description="Low complexity" evidence="1">
    <location>
        <begin position="328"/>
        <end position="342"/>
    </location>
</feature>
<accession>A0A8E0VJ91</accession>
<feature type="compositionally biased region" description="Polar residues" evidence="1">
    <location>
        <begin position="1272"/>
        <end position="1281"/>
    </location>
</feature>
<feature type="compositionally biased region" description="Basic and acidic residues" evidence="1">
    <location>
        <begin position="48"/>
        <end position="63"/>
    </location>
</feature>
<dbReference type="OrthoDB" id="10053467at2759"/>
<feature type="region of interest" description="Disordered" evidence="1">
    <location>
        <begin position="1234"/>
        <end position="1281"/>
    </location>
</feature>
<feature type="compositionally biased region" description="Basic and acidic residues" evidence="1">
    <location>
        <begin position="871"/>
        <end position="886"/>
    </location>
</feature>
<feature type="compositionally biased region" description="Basic and acidic residues" evidence="1">
    <location>
        <begin position="996"/>
        <end position="1029"/>
    </location>
</feature>
<gene>
    <name evidence="2" type="ORF">FBUS_06292</name>
</gene>
<feature type="compositionally biased region" description="Polar residues" evidence="1">
    <location>
        <begin position="469"/>
        <end position="482"/>
    </location>
</feature>
<feature type="compositionally biased region" description="Basic residues" evidence="1">
    <location>
        <begin position="385"/>
        <end position="395"/>
    </location>
</feature>
<feature type="compositionally biased region" description="Low complexity" evidence="1">
    <location>
        <begin position="919"/>
        <end position="939"/>
    </location>
</feature>
<feature type="compositionally biased region" description="Polar residues" evidence="1">
    <location>
        <begin position="747"/>
        <end position="758"/>
    </location>
</feature>
<feature type="compositionally biased region" description="Polar residues" evidence="1">
    <location>
        <begin position="832"/>
        <end position="853"/>
    </location>
</feature>
<feature type="region of interest" description="Disordered" evidence="1">
    <location>
        <begin position="31"/>
        <end position="125"/>
    </location>
</feature>
<feature type="compositionally biased region" description="Basic and acidic residues" evidence="1">
    <location>
        <begin position="854"/>
        <end position="864"/>
    </location>
</feature>
<sequence length="1281" mass="138414">MIRLQISMPTFAAAVPDDLFVIIRVMELSSLHSSSPESSVHTSTGLDSVHEDSHREWDHEHRSGSQRSQHSNKPFSPVCPSDSICPPPVPTPSQPPPLTQLPPQQPLPPSPPPPPPLYPTIDGDFHDSAIRSVDRYLNQPPLLQKHKKKLQLLYEARLLLDDAEKQQSQWAATVQPHRSPSANNTPHYNLVPLSPTISIDPDRPSPIPGLESNFRPEQLAATGSLRSAVPRDSPSSFVPASRSHSAAPISSPPRQSPDSKSTSATSISTVTGESDSVPAKRIVLKLSRLGASNQLTVSSSHPNDSESTAETDRRERRRRKKERREKQLLQQQQQQQQIQIELHSSRSEMSSIPSAERLPSAARAVVEERDPLQFDAVASPFSMPHSRHHHHHHRQQQQQQQQRVRQQQKQECQVDAPPMDTEIKARDGYIHNSPYKHTKLKRHKRSKTSRDIVEPVTTDNSLKPPKVDPTTSSMPAVPSNPSEQLNLRLTGLFDTDLLDHFEDGDDLHSKDLPVNQHPNDANGTEVATGDRDLGAANQYSDHSHLLLELDENEFEDVLSRSLFSQCHDSNNPESPFVDMFGDEDQMQSDASMHSSGDGTGSNSVVCARRIKPQSTLFDSDDGDDDVGSIADKKSTRPAAISGPRNSVESVAANRVATKTTNSKTESCIVPQTNPEQPIGKNSESNVNSNSKDRLKDEVESRGKSSGTVASKNQPTTSNIFGGKRPARDSQSLPLNIVRKNPREVVSPLSSEMSEAVSNKSDKRAKLANRHSHGSGSKIPAIKENISSSKSSKKSDLNSQASVKPSKSSKRDRDGGVTAASSSSSGSTALLPQPTSLFPSTVHSPKPKTSTAESNKLKTKTDKNSTKIKPIVQKESKSTGFTAEKRSAKSKSRPVEVKPCSPLKRTKTAVVFSEQDVELSSLSSSSSNASSPSSPRSSSSPTPPMSSVPMPTTALTATSVSTAKTAPTAETNEASSTPHTAAVNSATTAASQVSDNPDSKRPKSKASKAESKSSSRSDKSEHKKPSKKDLSITTSGSRQKPTSKRFELEHGKSKSHVELSASVSSKKAPVKPKQERLSTAAQPEAVITAVSATNMTVTTTVSTTTGITVNAVSSVNCSTSGVESTTSTDSGLSESGRLSNQELELLFDRLLCLTQPHLAIRMGEILLAYQKPVLQTGVDTKAPLDQKSQSARSAVKIVHDQPQVIAFNLRRLPTDCLRQLAELIAEDEAFSWKTNFEPQNPSANGLAATSGSGGGDSAVTSEVCSKTKADGNNRPSTSKSSR</sequence>
<feature type="region of interest" description="Disordered" evidence="1">
    <location>
        <begin position="614"/>
        <end position="1078"/>
    </location>
</feature>
<feature type="compositionally biased region" description="Low complexity" evidence="1">
    <location>
        <begin position="979"/>
        <end position="993"/>
    </location>
</feature>
<feature type="compositionally biased region" description="Low complexity" evidence="1">
    <location>
        <begin position="31"/>
        <end position="44"/>
    </location>
</feature>
<reference evidence="2" key="1">
    <citation type="submission" date="2019-05" db="EMBL/GenBank/DDBJ databases">
        <title>Annotation for the trematode Fasciolopsis buski.</title>
        <authorList>
            <person name="Choi Y.-J."/>
        </authorList>
    </citation>
    <scope>NUCLEOTIDE SEQUENCE</scope>
    <source>
        <strain evidence="2">HT</strain>
        <tissue evidence="2">Whole worm</tissue>
    </source>
</reference>
<feature type="compositionally biased region" description="Polar residues" evidence="1">
    <location>
        <begin position="233"/>
        <end position="244"/>
    </location>
</feature>
<feature type="compositionally biased region" description="Polar residues" evidence="1">
    <location>
        <begin position="656"/>
        <end position="675"/>
    </location>
</feature>
<feature type="compositionally biased region" description="Polar residues" evidence="1">
    <location>
        <begin position="1030"/>
        <end position="1039"/>
    </location>
</feature>
<evidence type="ECO:0000313" key="3">
    <source>
        <dbReference type="Proteomes" id="UP000728185"/>
    </source>
</evidence>
<feature type="compositionally biased region" description="Polar residues" evidence="1">
    <location>
        <begin position="796"/>
        <end position="805"/>
    </location>
</feature>
<feature type="compositionally biased region" description="Low complexity" evidence="1">
    <location>
        <begin position="815"/>
        <end position="828"/>
    </location>
</feature>
<feature type="compositionally biased region" description="Low complexity" evidence="1">
    <location>
        <begin position="396"/>
        <end position="410"/>
    </location>
</feature>
<evidence type="ECO:0000256" key="1">
    <source>
        <dbReference type="SAM" id="MobiDB-lite"/>
    </source>
</evidence>
<feature type="compositionally biased region" description="Polar residues" evidence="1">
    <location>
        <begin position="969"/>
        <end position="978"/>
    </location>
</feature>
<keyword evidence="3" id="KW-1185">Reference proteome</keyword>
<feature type="compositionally biased region" description="Polar residues" evidence="1">
    <location>
        <begin position="293"/>
        <end position="308"/>
    </location>
</feature>
<feature type="compositionally biased region" description="Basic and acidic residues" evidence="1">
    <location>
        <begin position="690"/>
        <end position="702"/>
    </location>
</feature>
<feature type="region of interest" description="Disordered" evidence="1">
    <location>
        <begin position="508"/>
        <end position="529"/>
    </location>
</feature>
<feature type="compositionally biased region" description="Polar residues" evidence="1">
    <location>
        <begin position="65"/>
        <end position="74"/>
    </location>
</feature>
<comment type="caution">
    <text evidence="2">The sequence shown here is derived from an EMBL/GenBank/DDBJ whole genome shotgun (WGS) entry which is preliminary data.</text>
</comment>
<feature type="region of interest" description="Disordered" evidence="1">
    <location>
        <begin position="381"/>
        <end position="416"/>
    </location>
</feature>
<evidence type="ECO:0000313" key="2">
    <source>
        <dbReference type="EMBL" id="KAA0192555.1"/>
    </source>
</evidence>
<dbReference type="EMBL" id="LUCM01005609">
    <property type="protein sequence ID" value="KAA0192555.1"/>
    <property type="molecule type" value="Genomic_DNA"/>
</dbReference>